<feature type="domain" description="NAD-dependent epimerase/dehydratase" evidence="2">
    <location>
        <begin position="3"/>
        <end position="245"/>
    </location>
</feature>
<dbReference type="InterPro" id="IPR001509">
    <property type="entry name" value="Epimerase_deHydtase"/>
</dbReference>
<proteinExistence type="predicted"/>
<dbReference type="InterPro" id="IPR036291">
    <property type="entry name" value="NAD(P)-bd_dom_sf"/>
</dbReference>
<dbReference type="Gene3D" id="3.40.50.720">
    <property type="entry name" value="NAD(P)-binding Rossmann-like Domain"/>
    <property type="match status" value="1"/>
</dbReference>
<dbReference type="OrthoDB" id="9801785at2"/>
<dbReference type="SUPFAM" id="SSF51735">
    <property type="entry name" value="NAD(P)-binding Rossmann-fold domains"/>
    <property type="match status" value="1"/>
</dbReference>
<gene>
    <name evidence="3" type="ORF">ESP70_018320</name>
</gene>
<evidence type="ECO:0000259" key="2">
    <source>
        <dbReference type="Pfam" id="PF01370"/>
    </source>
</evidence>
<dbReference type="EMBL" id="SDPQ02000003">
    <property type="protein sequence ID" value="KAA1396077.1"/>
    <property type="molecule type" value="Genomic_DNA"/>
</dbReference>
<dbReference type="Gene3D" id="3.90.25.10">
    <property type="entry name" value="UDP-galactose 4-epimerase, domain 1"/>
    <property type="match status" value="1"/>
</dbReference>
<keyword evidence="1" id="KW-0520">NAD</keyword>
<comment type="caution">
    <text evidence="3">The sequence shown here is derived from an EMBL/GenBank/DDBJ whole genome shotgun (WGS) entry which is preliminary data.</text>
</comment>
<dbReference type="Proteomes" id="UP000380867">
    <property type="component" value="Unassembled WGS sequence"/>
</dbReference>
<organism evidence="3 4">
    <name type="scientific">Aeromicrobium ginsengisoli</name>
    <dbReference type="NCBI Taxonomy" id="363867"/>
    <lineage>
        <taxon>Bacteria</taxon>
        <taxon>Bacillati</taxon>
        <taxon>Actinomycetota</taxon>
        <taxon>Actinomycetes</taxon>
        <taxon>Propionibacteriales</taxon>
        <taxon>Nocardioidaceae</taxon>
        <taxon>Aeromicrobium</taxon>
    </lineage>
</organism>
<sequence length="321" mass="35191">MTVLVTGAGGFIGGHLVADLLNQGKDVRAVDIKPQDEWYQVHADAENVVADCADMGDAHKIAVGTEEIYNLAADMGGMGFIENNKAECMLSVLTSTNVLVAARDAGTQRYFYSSSACVYAGDKQTDPNVTALKESDAYPADPEDGYGWEKLFSERMARHFREDFGIETRIARYHNVYGPEGTFEGGREKAPAALSRKIAQAKLSGDHTIEVWGDGEQSRSFMYIDDCVRGSQEILAGDNVEPVNLGSSELVTINQMIGILEDIAGITVTKNHDLSAPQGVRGRNSDNTMFHEIYGWEPSISLRDGLEKTYSWIYDQLKSRG</sequence>
<dbReference type="RefSeq" id="WP_149690720.1">
    <property type="nucleotide sequence ID" value="NZ_SDPQ02000003.1"/>
</dbReference>
<dbReference type="PANTHER" id="PTHR43574">
    <property type="entry name" value="EPIMERASE-RELATED"/>
    <property type="match status" value="1"/>
</dbReference>
<reference evidence="3" key="1">
    <citation type="submission" date="2019-09" db="EMBL/GenBank/DDBJ databases">
        <authorList>
            <person name="Li J."/>
        </authorList>
    </citation>
    <scope>NUCLEOTIDE SEQUENCE [LARGE SCALE GENOMIC DNA]</scope>
    <source>
        <strain evidence="3">JCM 14732</strain>
    </source>
</reference>
<evidence type="ECO:0000313" key="4">
    <source>
        <dbReference type="Proteomes" id="UP000380867"/>
    </source>
</evidence>
<keyword evidence="4" id="KW-1185">Reference proteome</keyword>
<evidence type="ECO:0000313" key="3">
    <source>
        <dbReference type="EMBL" id="KAA1396077.1"/>
    </source>
</evidence>
<name>A0A5M4FCT1_9ACTN</name>
<accession>A0A5M4FCT1</accession>
<dbReference type="AlphaFoldDB" id="A0A5M4FCT1"/>
<evidence type="ECO:0000256" key="1">
    <source>
        <dbReference type="ARBA" id="ARBA00023027"/>
    </source>
</evidence>
<dbReference type="Pfam" id="PF01370">
    <property type="entry name" value="Epimerase"/>
    <property type="match status" value="1"/>
</dbReference>
<protein>
    <submittedName>
        <fullName evidence="3">NAD-dependent epimerase/dehydratase family protein</fullName>
    </submittedName>
</protein>